<dbReference type="GO" id="GO:0016410">
    <property type="term" value="F:N-acyltransferase activity"/>
    <property type="evidence" value="ECO:0007669"/>
    <property type="project" value="UniProtKB-UniRule"/>
</dbReference>
<keyword evidence="5 9" id="KW-0812">Transmembrane</keyword>
<dbReference type="InterPro" id="IPR045378">
    <property type="entry name" value="LNT_N"/>
</dbReference>
<keyword evidence="11" id="KW-0449">Lipoprotein</keyword>
<keyword evidence="4 9" id="KW-0808">Transferase</keyword>
<feature type="transmembrane region" description="Helical" evidence="9">
    <location>
        <begin position="131"/>
        <end position="150"/>
    </location>
</feature>
<dbReference type="GO" id="GO:0042158">
    <property type="term" value="P:lipoprotein biosynthetic process"/>
    <property type="evidence" value="ECO:0007669"/>
    <property type="project" value="UniProtKB-UniRule"/>
</dbReference>
<reference evidence="11 12" key="1">
    <citation type="submission" date="2020-04" db="EMBL/GenBank/DDBJ databases">
        <title>Usitatibacter rugosus gen. nov., sp. nov. and Usitatibacter palustris sp. nov., novel members of Usitatibacteraceae fam. nov. within the order Nitrosomonadales isolated from soil.</title>
        <authorList>
            <person name="Huber K.J."/>
            <person name="Neumann-Schaal M."/>
            <person name="Geppert A."/>
            <person name="Luckner M."/>
            <person name="Wanner G."/>
            <person name="Overmann J."/>
        </authorList>
    </citation>
    <scope>NUCLEOTIDE SEQUENCE [LARGE SCALE GENOMIC DNA]</scope>
    <source>
        <strain evidence="11 12">0125_3</strain>
    </source>
</reference>
<feature type="transmembrane region" description="Helical" evidence="9">
    <location>
        <begin position="41"/>
        <end position="62"/>
    </location>
</feature>
<feature type="transmembrane region" description="Helical" evidence="9">
    <location>
        <begin position="12"/>
        <end position="35"/>
    </location>
</feature>
<proteinExistence type="inferred from homology"/>
<keyword evidence="8 9" id="KW-0012">Acyltransferase</keyword>
<comment type="function">
    <text evidence="9">Catalyzes the phospholipid dependent N-acylation of the N-terminal cysteine of apolipoprotein, the last step in lipoprotein maturation.</text>
</comment>
<feature type="transmembrane region" description="Helical" evidence="9">
    <location>
        <begin position="484"/>
        <end position="505"/>
    </location>
</feature>
<evidence type="ECO:0000256" key="9">
    <source>
        <dbReference type="HAMAP-Rule" id="MF_01148"/>
    </source>
</evidence>
<keyword evidence="3 9" id="KW-1003">Cell membrane</keyword>
<evidence type="ECO:0000256" key="8">
    <source>
        <dbReference type="ARBA" id="ARBA00023315"/>
    </source>
</evidence>
<evidence type="ECO:0000256" key="4">
    <source>
        <dbReference type="ARBA" id="ARBA00022679"/>
    </source>
</evidence>
<evidence type="ECO:0000256" key="7">
    <source>
        <dbReference type="ARBA" id="ARBA00023136"/>
    </source>
</evidence>
<dbReference type="AlphaFoldDB" id="A0A6M4GPV5"/>
<dbReference type="UniPathway" id="UPA00666"/>
<feature type="transmembrane region" description="Helical" evidence="9">
    <location>
        <begin position="69"/>
        <end position="90"/>
    </location>
</feature>
<dbReference type="RefSeq" id="WP_246232460.1">
    <property type="nucleotide sequence ID" value="NZ_CP053069.1"/>
</dbReference>
<dbReference type="PANTHER" id="PTHR38686:SF1">
    <property type="entry name" value="APOLIPOPROTEIN N-ACYLTRANSFERASE"/>
    <property type="match status" value="1"/>
</dbReference>
<feature type="domain" description="CN hydrolase" evidence="10">
    <location>
        <begin position="239"/>
        <end position="477"/>
    </location>
</feature>
<dbReference type="HAMAP" id="MF_01148">
    <property type="entry name" value="Lnt"/>
    <property type="match status" value="1"/>
</dbReference>
<evidence type="ECO:0000256" key="6">
    <source>
        <dbReference type="ARBA" id="ARBA00022989"/>
    </source>
</evidence>
<dbReference type="CDD" id="cd07571">
    <property type="entry name" value="ALP_N-acyl_transferase"/>
    <property type="match status" value="1"/>
</dbReference>
<evidence type="ECO:0000256" key="1">
    <source>
        <dbReference type="ARBA" id="ARBA00004651"/>
    </source>
</evidence>
<accession>A0A6M4GPV5</accession>
<dbReference type="InterPro" id="IPR036526">
    <property type="entry name" value="C-N_Hydrolase_sf"/>
</dbReference>
<dbReference type="GO" id="GO:0005886">
    <property type="term" value="C:plasma membrane"/>
    <property type="evidence" value="ECO:0007669"/>
    <property type="project" value="UniProtKB-SubCell"/>
</dbReference>
<keyword evidence="12" id="KW-1185">Reference proteome</keyword>
<evidence type="ECO:0000313" key="11">
    <source>
        <dbReference type="EMBL" id="QJR09350.1"/>
    </source>
</evidence>
<keyword evidence="6 9" id="KW-1133">Transmembrane helix</keyword>
<evidence type="ECO:0000256" key="2">
    <source>
        <dbReference type="ARBA" id="ARBA00010065"/>
    </source>
</evidence>
<organism evidence="11 12">
    <name type="scientific">Usitatibacter rugosus</name>
    <dbReference type="NCBI Taxonomy" id="2732067"/>
    <lineage>
        <taxon>Bacteria</taxon>
        <taxon>Pseudomonadati</taxon>
        <taxon>Pseudomonadota</taxon>
        <taxon>Betaproteobacteria</taxon>
        <taxon>Nitrosomonadales</taxon>
        <taxon>Usitatibacteraceae</taxon>
        <taxon>Usitatibacter</taxon>
    </lineage>
</organism>
<gene>
    <name evidence="9 11" type="primary">lnt</name>
    <name evidence="11" type="ORF">DSM104443_00390</name>
</gene>
<dbReference type="PROSITE" id="PS50263">
    <property type="entry name" value="CN_HYDROLASE"/>
    <property type="match status" value="1"/>
</dbReference>
<comment type="catalytic activity">
    <reaction evidence="9">
        <text>N-terminal S-1,2-diacyl-sn-glyceryl-L-cysteinyl-[lipoprotein] + a glycerophospholipid = N-acyl-S-1,2-diacyl-sn-glyceryl-L-cysteinyl-[lipoprotein] + a 2-acyl-sn-glycero-3-phospholipid + H(+)</text>
        <dbReference type="Rhea" id="RHEA:48228"/>
        <dbReference type="Rhea" id="RHEA-COMP:14681"/>
        <dbReference type="Rhea" id="RHEA-COMP:14684"/>
        <dbReference type="ChEBI" id="CHEBI:15378"/>
        <dbReference type="ChEBI" id="CHEBI:136912"/>
        <dbReference type="ChEBI" id="CHEBI:140656"/>
        <dbReference type="ChEBI" id="CHEBI:140657"/>
        <dbReference type="ChEBI" id="CHEBI:140660"/>
        <dbReference type="EC" id="2.3.1.269"/>
    </reaction>
</comment>
<feature type="transmembrane region" description="Helical" evidence="9">
    <location>
        <begin position="96"/>
        <end position="119"/>
    </location>
</feature>
<evidence type="ECO:0000256" key="5">
    <source>
        <dbReference type="ARBA" id="ARBA00022692"/>
    </source>
</evidence>
<comment type="pathway">
    <text evidence="9">Protein modification; lipoprotein biosynthesis (N-acyl transfer).</text>
</comment>
<dbReference type="Proteomes" id="UP000501534">
    <property type="component" value="Chromosome"/>
</dbReference>
<dbReference type="Pfam" id="PF00795">
    <property type="entry name" value="CN_hydrolase"/>
    <property type="match status" value="1"/>
</dbReference>
<evidence type="ECO:0000313" key="12">
    <source>
        <dbReference type="Proteomes" id="UP000501534"/>
    </source>
</evidence>
<comment type="similarity">
    <text evidence="2 9">Belongs to the CN hydrolase family. Apolipoprotein N-acyltransferase subfamily.</text>
</comment>
<dbReference type="EMBL" id="CP053069">
    <property type="protein sequence ID" value="QJR09350.1"/>
    <property type="molecule type" value="Genomic_DNA"/>
</dbReference>
<comment type="subcellular location">
    <subcellularLocation>
        <location evidence="1 9">Cell membrane</location>
        <topology evidence="1 9">Multi-pass membrane protein</topology>
    </subcellularLocation>
</comment>
<evidence type="ECO:0000259" key="10">
    <source>
        <dbReference type="PROSITE" id="PS50263"/>
    </source>
</evidence>
<feature type="transmembrane region" description="Helical" evidence="9">
    <location>
        <begin position="205"/>
        <end position="224"/>
    </location>
</feature>
<dbReference type="EC" id="2.3.1.269" evidence="9"/>
<dbReference type="Gene3D" id="3.60.110.10">
    <property type="entry name" value="Carbon-nitrogen hydrolase"/>
    <property type="match status" value="1"/>
</dbReference>
<evidence type="ECO:0000256" key="3">
    <source>
        <dbReference type="ARBA" id="ARBA00022475"/>
    </source>
</evidence>
<feature type="transmembrane region" description="Helical" evidence="9">
    <location>
        <begin position="170"/>
        <end position="193"/>
    </location>
</feature>
<keyword evidence="7 9" id="KW-0472">Membrane</keyword>
<dbReference type="InterPro" id="IPR004563">
    <property type="entry name" value="Apolipo_AcylTrfase"/>
</dbReference>
<dbReference type="PANTHER" id="PTHR38686">
    <property type="entry name" value="APOLIPOPROTEIN N-ACYLTRANSFERASE"/>
    <property type="match status" value="1"/>
</dbReference>
<dbReference type="SUPFAM" id="SSF56317">
    <property type="entry name" value="Carbon-nitrogen hydrolase"/>
    <property type="match status" value="1"/>
</dbReference>
<name>A0A6M4GPV5_9PROT</name>
<dbReference type="NCBIfam" id="TIGR00546">
    <property type="entry name" value="lnt"/>
    <property type="match status" value="1"/>
</dbReference>
<dbReference type="Pfam" id="PF20154">
    <property type="entry name" value="LNT_N"/>
    <property type="match status" value="1"/>
</dbReference>
<dbReference type="InterPro" id="IPR003010">
    <property type="entry name" value="C-N_Hydrolase"/>
</dbReference>
<dbReference type="KEGG" id="uru:DSM104443_00390"/>
<protein>
    <recommendedName>
        <fullName evidence="9">Apolipoprotein N-acyltransferase</fullName>
        <shortName evidence="9">ALP N-acyltransferase</shortName>
        <ecNumber evidence="9">2.3.1.269</ecNumber>
    </recommendedName>
</protein>
<sequence>MTPPAAAPSRAAAARIVARGLLLPLVAGAACVFGFAPFHAWIVPMLALAVLFHAWTASGSALQASLTGFAFGLGYFLAGVSWVYVSLHVYGAMPAVLAAIATFLFCAYLAIFPALAGWLAWSLARRSPWRLFVAMPAAFVLMEWLRGWLFSGFPWLNLGTSQAPASPLAGFAPVVGAYGVSLAVAAVAALCVALVRSDAWSRSRFALLGGLVAILAVGGLLRLVEWTVPAGPPVTMALLQGNVPQNLKFRDETRAKTLIEYREMIRNANARVVVLPETALPAFLDRLPPGYLDELKAHALEAKKDILLGALERTFSGERFAYYNSVVRLGDGAPQSFRKRHLVPFGEFIPWGFRWVLDILHIPLTDFSRGEASQPPLVAAGTAFGVTVCYEDIFGEELVNQLPEARILLNVSNTAWFGESLASDQHLQSSQMRSLEMGRWSARATNTGVTAVVDERGRVVSRLAQFTAGTLVESVVPRTGSTPFVYGGNAPALLAVFALLAAAAWRRRRP</sequence>